<dbReference type="PROSITE" id="PS00012">
    <property type="entry name" value="PHOSPHOPANTETHEINE"/>
    <property type="match status" value="1"/>
</dbReference>
<dbReference type="Gene3D" id="2.30.38.10">
    <property type="entry name" value="Luciferase, Domain 3"/>
    <property type="match status" value="2"/>
</dbReference>
<dbReference type="PROSITE" id="PS00455">
    <property type="entry name" value="AMP_BINDING"/>
    <property type="match status" value="2"/>
</dbReference>
<comment type="cofactor">
    <cofactor evidence="1">
        <name>pantetheine 4'-phosphate</name>
        <dbReference type="ChEBI" id="CHEBI:47942"/>
    </cofactor>
</comment>
<evidence type="ECO:0000256" key="1">
    <source>
        <dbReference type="ARBA" id="ARBA00001957"/>
    </source>
</evidence>
<dbReference type="PANTHER" id="PTHR45527:SF1">
    <property type="entry name" value="FATTY ACID SYNTHASE"/>
    <property type="match status" value="1"/>
</dbReference>
<dbReference type="InterPro" id="IPR023213">
    <property type="entry name" value="CAT-like_dom_sf"/>
</dbReference>
<dbReference type="FunFam" id="3.40.50.12780:FF:000012">
    <property type="entry name" value="Non-ribosomal peptide synthetase"/>
    <property type="match status" value="1"/>
</dbReference>
<reference evidence="5 6" key="1">
    <citation type="submission" date="2020-07" db="EMBL/GenBank/DDBJ databases">
        <title>Diversity of carbapenemase encoding genes among Pseudomonas putida group clinical isolates in a tertiary Brazilian hospital.</title>
        <authorList>
            <person name="Alberto-Lei F."/>
            <person name="Nodari C.S."/>
            <person name="Streling A.P."/>
            <person name="Paulino J.T."/>
            <person name="Bessa-Neto F.O."/>
            <person name="Cayo R."/>
            <person name="Gales A.C."/>
        </authorList>
    </citation>
    <scope>NUCLEOTIDE SEQUENCE [LARGE SCALE GENOMIC DNA]</scope>
    <source>
        <strain evidence="5 6">12815</strain>
    </source>
</reference>
<dbReference type="Gene3D" id="3.30.559.10">
    <property type="entry name" value="Chloramphenicol acetyltransferase-like domain"/>
    <property type="match status" value="2"/>
</dbReference>
<dbReference type="Proteomes" id="UP000545074">
    <property type="component" value="Unassembled WGS sequence"/>
</dbReference>
<keyword evidence="3" id="KW-0597">Phosphoprotein</keyword>
<dbReference type="GO" id="GO:0003824">
    <property type="term" value="F:catalytic activity"/>
    <property type="evidence" value="ECO:0007669"/>
    <property type="project" value="InterPro"/>
</dbReference>
<dbReference type="GO" id="GO:0043041">
    <property type="term" value="P:amino acid activation for nonribosomal peptide biosynthetic process"/>
    <property type="evidence" value="ECO:0007669"/>
    <property type="project" value="TreeGrafter"/>
</dbReference>
<dbReference type="Pfam" id="PF13193">
    <property type="entry name" value="AMP-binding_C"/>
    <property type="match status" value="1"/>
</dbReference>
<dbReference type="Gene3D" id="3.40.50.980">
    <property type="match status" value="4"/>
</dbReference>
<accession>A0A7W2KJL2</accession>
<dbReference type="EMBL" id="JACGCX010000019">
    <property type="protein sequence ID" value="MBA6099707.1"/>
    <property type="molecule type" value="Genomic_DNA"/>
</dbReference>
<dbReference type="InterPro" id="IPR020845">
    <property type="entry name" value="AMP-binding_CS"/>
</dbReference>
<keyword evidence="2" id="KW-0596">Phosphopantetheine</keyword>
<dbReference type="InterPro" id="IPR025110">
    <property type="entry name" value="AMP-bd_C"/>
</dbReference>
<dbReference type="Pfam" id="PF00501">
    <property type="entry name" value="AMP-binding"/>
    <property type="match status" value="2"/>
</dbReference>
<dbReference type="Gene3D" id="3.30.300.30">
    <property type="match status" value="2"/>
</dbReference>
<dbReference type="PANTHER" id="PTHR45527">
    <property type="entry name" value="NONRIBOSOMAL PEPTIDE SYNTHETASE"/>
    <property type="match status" value="1"/>
</dbReference>
<dbReference type="InterPro" id="IPR020806">
    <property type="entry name" value="PKS_PP-bd"/>
</dbReference>
<feature type="domain" description="Carrier" evidence="4">
    <location>
        <begin position="952"/>
        <end position="1026"/>
    </location>
</feature>
<dbReference type="RefSeq" id="WP_182390267.1">
    <property type="nucleotide sequence ID" value="NZ_JACGCX010000019.1"/>
</dbReference>
<evidence type="ECO:0000313" key="6">
    <source>
        <dbReference type="Proteomes" id="UP000545074"/>
    </source>
</evidence>
<gene>
    <name evidence="5" type="ORF">H4C80_21640</name>
</gene>
<dbReference type="NCBIfam" id="TIGR01733">
    <property type="entry name" value="AA-adenyl-dom"/>
    <property type="match status" value="2"/>
</dbReference>
<organism evidence="5 6">
    <name type="scientific">Pseudomonas juntendi</name>
    <dbReference type="NCBI Taxonomy" id="2666183"/>
    <lineage>
        <taxon>Bacteria</taxon>
        <taxon>Pseudomonadati</taxon>
        <taxon>Pseudomonadota</taxon>
        <taxon>Gammaproteobacteria</taxon>
        <taxon>Pseudomonadales</taxon>
        <taxon>Pseudomonadaceae</taxon>
        <taxon>Pseudomonas</taxon>
    </lineage>
</organism>
<dbReference type="GO" id="GO:0005737">
    <property type="term" value="C:cytoplasm"/>
    <property type="evidence" value="ECO:0007669"/>
    <property type="project" value="TreeGrafter"/>
</dbReference>
<dbReference type="GO" id="GO:0044550">
    <property type="term" value="P:secondary metabolite biosynthetic process"/>
    <property type="evidence" value="ECO:0007669"/>
    <property type="project" value="TreeGrafter"/>
</dbReference>
<evidence type="ECO:0000313" key="5">
    <source>
        <dbReference type="EMBL" id="MBA6099707.1"/>
    </source>
</evidence>
<dbReference type="GO" id="GO:0031177">
    <property type="term" value="F:phosphopantetheine binding"/>
    <property type="evidence" value="ECO:0007669"/>
    <property type="project" value="InterPro"/>
</dbReference>
<dbReference type="SUPFAM" id="SSF52777">
    <property type="entry name" value="CoA-dependent acyltransferases"/>
    <property type="match status" value="4"/>
</dbReference>
<evidence type="ECO:0000256" key="3">
    <source>
        <dbReference type="ARBA" id="ARBA00022553"/>
    </source>
</evidence>
<dbReference type="FunFam" id="2.30.38.10:FF:000001">
    <property type="entry name" value="Non-ribosomal peptide synthetase PvdI"/>
    <property type="match status" value="2"/>
</dbReference>
<dbReference type="FunFam" id="3.40.50.980:FF:000001">
    <property type="entry name" value="Non-ribosomal peptide synthetase"/>
    <property type="match status" value="2"/>
</dbReference>
<dbReference type="SMART" id="SM00823">
    <property type="entry name" value="PKS_PP"/>
    <property type="match status" value="2"/>
</dbReference>
<dbReference type="Gene3D" id="3.30.559.30">
    <property type="entry name" value="Nonribosomal peptide synthetase, condensation domain"/>
    <property type="match status" value="2"/>
</dbReference>
<feature type="domain" description="Carrier" evidence="4">
    <location>
        <begin position="2019"/>
        <end position="2093"/>
    </location>
</feature>
<protein>
    <submittedName>
        <fullName evidence="5">Amino acid adenylation domain-containing protein</fullName>
    </submittedName>
</protein>
<dbReference type="NCBIfam" id="NF003417">
    <property type="entry name" value="PRK04813.1"/>
    <property type="match status" value="2"/>
</dbReference>
<dbReference type="InterPro" id="IPR000873">
    <property type="entry name" value="AMP-dep_synth/lig_dom"/>
</dbReference>
<dbReference type="InterPro" id="IPR009081">
    <property type="entry name" value="PP-bd_ACP"/>
</dbReference>
<dbReference type="PROSITE" id="PS50075">
    <property type="entry name" value="CARRIER"/>
    <property type="match status" value="2"/>
</dbReference>
<evidence type="ECO:0000256" key="2">
    <source>
        <dbReference type="ARBA" id="ARBA00022450"/>
    </source>
</evidence>
<dbReference type="SUPFAM" id="SSF56801">
    <property type="entry name" value="Acetyl-CoA synthetase-like"/>
    <property type="match status" value="2"/>
</dbReference>
<dbReference type="CDD" id="cd05930">
    <property type="entry name" value="A_NRPS"/>
    <property type="match status" value="1"/>
</dbReference>
<evidence type="ECO:0000259" key="4">
    <source>
        <dbReference type="PROSITE" id="PS50075"/>
    </source>
</evidence>
<dbReference type="FunFam" id="3.40.50.980:FF:000002">
    <property type="entry name" value="Enterobactin synthetase component F"/>
    <property type="match status" value="1"/>
</dbReference>
<dbReference type="InterPro" id="IPR010071">
    <property type="entry name" value="AA_adenyl_dom"/>
</dbReference>
<dbReference type="CDD" id="cd19544">
    <property type="entry name" value="E-C_NRPS"/>
    <property type="match status" value="1"/>
</dbReference>
<sequence length="2112" mass="230794">MPAPDTFALTIAQRDIWLDQISHGDSPLYNIGAYVELHGNVDAGLLQQALQHLVAEHDGLRTVLVTQGGLARQYFAMHMAVTLGRHDLRQASEPFAAASGLLEAQMRTPYQLDAASPLWAATLIRIGEQRYLLALQAHHLILDGWGVDQWFKQLADHYRLLQQGLPLPHGAASYTAFIEDDAQYQASARQTRDRDYWLAKYQQLPDALLAPRERASAATATPSGAQRQPFDRELLARMRRCAADLQASPLHVLLAALHVCVTRTWQRDEWVVGLPVRNRGNARFKATLGLFTQVSALRLGFARECSFATLVQGIRDALKQDFRHQRFALSELNRSLGALREERPQLFELMVSFEDDSNALQITDAPGHTVMICNGHEPTPLSVHLRCNSHSDAAMLHVVHNRAWFTDDEAQALAQRLLHVLEQGLQQPQATAGDFDLLTAPEHAALERWNATQMPVGAAGLIQQRIQAQAKARPAAVAARFHDQALTYGELERRAELLAQHLAGLGVGPERRVALIAQRGLDTLVGLLAVLKAGAAYVPIDPAHPRERLAYLLQDSAPEVLLTLSRLVDRLPAHTLAQIELDRFDWAAAPAGAFEFAAQAPTDLAYVIYTSGSTGLPKGVMVEQRMLANLVDWHCSSFDLGPGRQQSSLAGFGFDAMAWEIWPALCSGATLHLAPVRDGAEDIDALLAWWRAQPLDVSFLPTPVAEHAFAQGELHPTLHTLLVGGDRLRRLAREQRYRVVNNYGPTETTVVATSGEVLAGRPLHIGGPVANTRLYVLDAQRQLLPPGAAGELYVGGQGVARGYLNRPQMTAERFVADPFSREPGARLYRTGDLVRWLPDGTLEYLGRNDDQVKVRGVRVELAEIEAALTRHAAVRESVVMLRDGQLQAWFIADLPVTPRALHEHLRERLPVALLPGAFVRLERWPLTANGKLDRRALPHADENSQVRREHEAPQGAVEQQLAQLWGELLQVERVGRQDHFFELGGHSLLAVQLIERMRQQGWQADVQVLFGQSTLASLAASVTRVEQPVLPGNQVPPGCQRITPGMLALTELDQAAIDRIVATVPGGAANVQEIYPLAPLQQGLLYHHVADARDPYQQQALFAFASHAQLQAFAAALQQVIERHDILRTSLCWEGLEHPQQVVWRQARLPVEQWHGPAAQLRSHFDPQRQPLDLRRAPMMALVCSEDTDQGRWLGLLRFHHLVNDAVSLQVLLGELAACMAGQGDGLATPVAYRDYVAASTQAERQAGHAAFFSAQLAGIEPQAPIPGHGGAPVDEQQLERCDHRLAGEQVAALRQQARHQGASLASLLHLAWAQVLGHLGGRDEVVLGTVLLGRSMAGPGAGSAMGMFINSLPLRVPLAQRAPGQALRETHAGLAALLAHEDAPLILAQRCSGLPAGSALFDSLVNYRQGSLPFGQVLPGVALVEASEVESHGLVLTVDEQADTLQLAVRAPRAIGAQRVMDFVLNALQQLTDALARGSTEGLQALCAVPHNELQRLLQGLNRTEDPHSPTWQTLPALFEAQVRRTPQAIALQAGDDSLDYQTLNAQANRLAHQLIAQGVGPDSRVAVCVERGISLMVALLGVLKAGGAYVPLDPGYPQERLRFMLQDCTPTLVLVHGATQGLFAGLACRWLDLDAHSWQANPADNPQVEGLGPSQLAYVMYTSGSTGTPKGVMVEHRGLCNLMHWGSQICPPRPGDALLQRAPCTFDGSVWELFWPLTAGLRLVLARPDGHRDPAYMVQLIQARQVSVVKFVPALLHQFLEQPGVERCTSLTDIFCGGGELTLALVHSVRQRLPGVRLHNVYGPTEATVDSTAWTLQAQQPLPTQAPPIGRPISNTRLYVLDAHDRPVPLGAVGQLHIGGVGVARGYLGLPHLQAERFIASPFVEGDRLYRTGDLVRYRADGELDFVGRNDFQVKLRGLRVELGEIEALLAAYPAVGQAVVLMREERLVAYFTCNDGQPAPALEALRSHLLARMPEYMVPQAFVRLAALPLSRNGKVDRSALPAPDAEAVISRAYQAPQGELETALAAIWTEVLKIEQVGRDDNFFELGGHSLLAVSLVARMRQAGLHVDARTLFSQPTLAGLAASTQREQLAVVVPQTTIPGLGKRRRL</sequence>
<dbReference type="Gene3D" id="1.10.1200.10">
    <property type="entry name" value="ACP-like"/>
    <property type="match status" value="2"/>
</dbReference>
<dbReference type="InterPro" id="IPR036736">
    <property type="entry name" value="ACP-like_sf"/>
</dbReference>
<proteinExistence type="predicted"/>
<dbReference type="InterPro" id="IPR006162">
    <property type="entry name" value="Ppantetheine_attach_site"/>
</dbReference>
<name>A0A7W2KJL2_9PSED</name>
<dbReference type="Pfam" id="PF00550">
    <property type="entry name" value="PP-binding"/>
    <property type="match status" value="2"/>
</dbReference>
<dbReference type="FunFam" id="1.10.1200.10:FF:000005">
    <property type="entry name" value="Nonribosomal peptide synthetase 1"/>
    <property type="match status" value="2"/>
</dbReference>
<dbReference type="InterPro" id="IPR045851">
    <property type="entry name" value="AMP-bd_C_sf"/>
</dbReference>
<dbReference type="InterPro" id="IPR001242">
    <property type="entry name" value="Condensation_dom"/>
</dbReference>
<dbReference type="SUPFAM" id="SSF47336">
    <property type="entry name" value="ACP-like"/>
    <property type="match status" value="2"/>
</dbReference>
<comment type="caution">
    <text evidence="5">The sequence shown here is derived from an EMBL/GenBank/DDBJ whole genome shotgun (WGS) entry which is preliminary data.</text>
</comment>
<dbReference type="FunFam" id="3.30.300.30:FF:000015">
    <property type="entry name" value="Nonribosomal peptide synthase SidD"/>
    <property type="match status" value="1"/>
</dbReference>
<dbReference type="Pfam" id="PF00668">
    <property type="entry name" value="Condensation"/>
    <property type="match status" value="2"/>
</dbReference>